<proteinExistence type="predicted"/>
<dbReference type="OrthoDB" id="6603874at2759"/>
<keyword evidence="1" id="KW-1185">Reference proteome</keyword>
<reference evidence="2" key="1">
    <citation type="submission" date="2025-08" db="UniProtKB">
        <authorList>
            <consortium name="RefSeq"/>
        </authorList>
    </citation>
    <scope>IDENTIFICATION</scope>
    <source>
        <tissue evidence="2">Whole body</tissue>
    </source>
</reference>
<dbReference type="RefSeq" id="XP_025420068.1">
    <property type="nucleotide sequence ID" value="XM_025564283.1"/>
</dbReference>
<organism evidence="1 2">
    <name type="scientific">Sipha flava</name>
    <name type="common">yellow sugarcane aphid</name>
    <dbReference type="NCBI Taxonomy" id="143950"/>
    <lineage>
        <taxon>Eukaryota</taxon>
        <taxon>Metazoa</taxon>
        <taxon>Ecdysozoa</taxon>
        <taxon>Arthropoda</taxon>
        <taxon>Hexapoda</taxon>
        <taxon>Insecta</taxon>
        <taxon>Pterygota</taxon>
        <taxon>Neoptera</taxon>
        <taxon>Paraneoptera</taxon>
        <taxon>Hemiptera</taxon>
        <taxon>Sternorrhyncha</taxon>
        <taxon>Aphidomorpha</taxon>
        <taxon>Aphidoidea</taxon>
        <taxon>Aphididae</taxon>
        <taxon>Sipha</taxon>
    </lineage>
</organism>
<dbReference type="AlphaFoldDB" id="A0A8B8GAY6"/>
<name>A0A8B8GAY6_9HEMI</name>
<gene>
    <name evidence="2" type="primary">LOC112690310</name>
</gene>
<dbReference type="GeneID" id="112690310"/>
<sequence length="111" mass="12943">MTYTRSNEHVMFTYTINDIAFKQPGYCVMDLGITFDQSLTYRTFIEKVTCKALKLLGFGKRILAQFKLFSSLKTLYCSFVRSVLEYGVIIWDPITFDGSIQLERVQRKCLK</sequence>
<evidence type="ECO:0000313" key="2">
    <source>
        <dbReference type="RefSeq" id="XP_025420068.1"/>
    </source>
</evidence>
<protein>
    <submittedName>
        <fullName evidence="2">Uncharacterized protein LOC112690310</fullName>
    </submittedName>
</protein>
<evidence type="ECO:0000313" key="1">
    <source>
        <dbReference type="Proteomes" id="UP000694846"/>
    </source>
</evidence>
<dbReference type="Proteomes" id="UP000694846">
    <property type="component" value="Unplaced"/>
</dbReference>
<accession>A0A8B8GAY6</accession>